<accession>A0A6A6VAR6</accession>
<dbReference type="EMBL" id="MU006575">
    <property type="protein sequence ID" value="KAF2746829.1"/>
    <property type="molecule type" value="Genomic_DNA"/>
</dbReference>
<gene>
    <name evidence="1" type="ORF">M011DRAFT_486865</name>
</gene>
<reference evidence="1" key="1">
    <citation type="journal article" date="2020" name="Stud. Mycol.">
        <title>101 Dothideomycetes genomes: a test case for predicting lifestyles and emergence of pathogens.</title>
        <authorList>
            <person name="Haridas S."/>
            <person name="Albert R."/>
            <person name="Binder M."/>
            <person name="Bloem J."/>
            <person name="Labutti K."/>
            <person name="Salamov A."/>
            <person name="Andreopoulos B."/>
            <person name="Baker S."/>
            <person name="Barry K."/>
            <person name="Bills G."/>
            <person name="Bluhm B."/>
            <person name="Cannon C."/>
            <person name="Castanera R."/>
            <person name="Culley D."/>
            <person name="Daum C."/>
            <person name="Ezra D."/>
            <person name="Gonzalez J."/>
            <person name="Henrissat B."/>
            <person name="Kuo A."/>
            <person name="Liang C."/>
            <person name="Lipzen A."/>
            <person name="Lutzoni F."/>
            <person name="Magnuson J."/>
            <person name="Mondo S."/>
            <person name="Nolan M."/>
            <person name="Ohm R."/>
            <person name="Pangilinan J."/>
            <person name="Park H.-J."/>
            <person name="Ramirez L."/>
            <person name="Alfaro M."/>
            <person name="Sun H."/>
            <person name="Tritt A."/>
            <person name="Yoshinaga Y."/>
            <person name="Zwiers L.-H."/>
            <person name="Turgeon B."/>
            <person name="Goodwin S."/>
            <person name="Spatafora J."/>
            <person name="Crous P."/>
            <person name="Grigoriev I."/>
        </authorList>
    </citation>
    <scope>NUCLEOTIDE SEQUENCE</scope>
    <source>
        <strain evidence="1">CBS 119925</strain>
    </source>
</reference>
<dbReference type="Proteomes" id="UP000799440">
    <property type="component" value="Unassembled WGS sequence"/>
</dbReference>
<proteinExistence type="predicted"/>
<dbReference type="AlphaFoldDB" id="A0A6A6VAR6"/>
<keyword evidence="2" id="KW-1185">Reference proteome</keyword>
<evidence type="ECO:0000313" key="2">
    <source>
        <dbReference type="Proteomes" id="UP000799440"/>
    </source>
</evidence>
<organism evidence="1 2">
    <name type="scientific">Sporormia fimetaria CBS 119925</name>
    <dbReference type="NCBI Taxonomy" id="1340428"/>
    <lineage>
        <taxon>Eukaryota</taxon>
        <taxon>Fungi</taxon>
        <taxon>Dikarya</taxon>
        <taxon>Ascomycota</taxon>
        <taxon>Pezizomycotina</taxon>
        <taxon>Dothideomycetes</taxon>
        <taxon>Pleosporomycetidae</taxon>
        <taxon>Pleosporales</taxon>
        <taxon>Sporormiaceae</taxon>
        <taxon>Sporormia</taxon>
    </lineage>
</organism>
<name>A0A6A6VAR6_9PLEO</name>
<protein>
    <submittedName>
        <fullName evidence="1">Uncharacterized protein</fullName>
    </submittedName>
</protein>
<sequence length="228" mass="26810">MGEHVLMSEADVEHEFAIVRQTLYELYTVMPPQVWKRLADCRMDSYNKRHEELSEDDEPFRMYVETWRPWEWMERELGILTERLTNPNTALTEDGRLLLKMRIFRRQLLFKQASESVQDVCRQVKDLRCHREISAHDNIAAACREFDERQDSTAEAVVKVLQGLWNMVFEQDICSSGSEEDDEDDFSDREEQYFDDLVDGQGYVWCFEGGAGKSFVQKWSKEKVGGSI</sequence>
<evidence type="ECO:0000313" key="1">
    <source>
        <dbReference type="EMBL" id="KAF2746829.1"/>
    </source>
</evidence>